<evidence type="ECO:0000256" key="1">
    <source>
        <dbReference type="SAM" id="SignalP"/>
    </source>
</evidence>
<organism evidence="2 3">
    <name type="scientific">Maricaulis maris (strain MCS10)</name>
    <name type="common">Caulobacter maris</name>
    <dbReference type="NCBI Taxonomy" id="394221"/>
    <lineage>
        <taxon>Bacteria</taxon>
        <taxon>Pseudomonadati</taxon>
        <taxon>Pseudomonadota</taxon>
        <taxon>Alphaproteobacteria</taxon>
        <taxon>Maricaulales</taxon>
        <taxon>Maricaulaceae</taxon>
        <taxon>Maricaulis</taxon>
    </lineage>
</organism>
<gene>
    <name evidence="2" type="ordered locus">Mmar10_0590</name>
</gene>
<reference evidence="2 3" key="1">
    <citation type="submission" date="2006-08" db="EMBL/GenBank/DDBJ databases">
        <title>Complete sequence of Maricaulis maris MCS10.</title>
        <authorList>
            <consortium name="US DOE Joint Genome Institute"/>
            <person name="Copeland A."/>
            <person name="Lucas S."/>
            <person name="Lapidus A."/>
            <person name="Barry K."/>
            <person name="Detter J.C."/>
            <person name="Glavina del Rio T."/>
            <person name="Hammon N."/>
            <person name="Israni S."/>
            <person name="Dalin E."/>
            <person name="Tice H."/>
            <person name="Pitluck S."/>
            <person name="Saunders E."/>
            <person name="Brettin T."/>
            <person name="Bruce D."/>
            <person name="Han C."/>
            <person name="Tapia R."/>
            <person name="Gilna P."/>
            <person name="Schmutz J."/>
            <person name="Larimer F."/>
            <person name="Land M."/>
            <person name="Hauser L."/>
            <person name="Kyrpides N."/>
            <person name="Mikhailova N."/>
            <person name="Viollier P."/>
            <person name="Stephens C."/>
            <person name="Richardson P."/>
        </authorList>
    </citation>
    <scope>NUCLEOTIDE SEQUENCE [LARGE SCALE GENOMIC DNA]</scope>
    <source>
        <strain evidence="2 3">MCS10</strain>
    </source>
</reference>
<sequence length="278" mass="31422" precursor="true">MRLAAFIGCFFLLVITPVRADDEHPQPFDGNYDAMAVVDAAMAQALAEEKRLLLVLGANWCHDSRGLAHHFEDAELAATLEAHYITRYIDVGWRDRNHDIMQRFGVAAIYATPTVFVIDPADETLLNRDERNFWGSAYSTPIETARAWFARWADARPATGGLVESSLVYQAMMIEIDIFEEEEGTRLSAAYRDIGRWRQADTADQPDNLVALEREVDNWRRNLPRTVSQLRDEARAMVIGALNERAEGEPFTVATVAALDADDPDLALRFRPHDSDIW</sequence>
<dbReference type="HOGENOM" id="CLU_1044927_0_0_5"/>
<dbReference type="SUPFAM" id="SSF52833">
    <property type="entry name" value="Thioredoxin-like"/>
    <property type="match status" value="1"/>
</dbReference>
<dbReference type="eggNOG" id="COG0526">
    <property type="taxonomic scope" value="Bacteria"/>
</dbReference>
<feature type="chain" id="PRO_5004168368" description="Thioredoxin-like protein" evidence="1">
    <location>
        <begin position="21"/>
        <end position="278"/>
    </location>
</feature>
<dbReference type="EMBL" id="CP000449">
    <property type="protein sequence ID" value="ABI64883.1"/>
    <property type="molecule type" value="Genomic_DNA"/>
</dbReference>
<dbReference type="Proteomes" id="UP000001964">
    <property type="component" value="Chromosome"/>
</dbReference>
<keyword evidence="1" id="KW-0732">Signal</keyword>
<dbReference type="RefSeq" id="WP_011642530.1">
    <property type="nucleotide sequence ID" value="NC_008347.1"/>
</dbReference>
<dbReference type="Gene3D" id="3.40.30.10">
    <property type="entry name" value="Glutaredoxin"/>
    <property type="match status" value="1"/>
</dbReference>
<evidence type="ECO:0008006" key="4">
    <source>
        <dbReference type="Google" id="ProtNLM"/>
    </source>
</evidence>
<dbReference type="STRING" id="394221.Mmar10_0590"/>
<proteinExistence type="predicted"/>
<keyword evidence="3" id="KW-1185">Reference proteome</keyword>
<dbReference type="Pfam" id="PF13899">
    <property type="entry name" value="Thioredoxin_7"/>
    <property type="match status" value="1"/>
</dbReference>
<protein>
    <recommendedName>
        <fullName evidence="4">Thioredoxin-like protein</fullName>
    </recommendedName>
</protein>
<feature type="signal peptide" evidence="1">
    <location>
        <begin position="1"/>
        <end position="20"/>
    </location>
</feature>
<dbReference type="InterPro" id="IPR036249">
    <property type="entry name" value="Thioredoxin-like_sf"/>
</dbReference>
<evidence type="ECO:0000313" key="3">
    <source>
        <dbReference type="Proteomes" id="UP000001964"/>
    </source>
</evidence>
<evidence type="ECO:0000313" key="2">
    <source>
        <dbReference type="EMBL" id="ABI64883.1"/>
    </source>
</evidence>
<accession>Q0AS54</accession>
<name>Q0AS54_MARMM</name>
<dbReference type="KEGG" id="mmr:Mmar10_0590"/>
<dbReference type="AlphaFoldDB" id="Q0AS54"/>